<evidence type="ECO:0000313" key="5">
    <source>
        <dbReference type="Proteomes" id="UP000271889"/>
    </source>
</evidence>
<dbReference type="AlphaFoldDB" id="A0A3P6T2M8"/>
<evidence type="ECO:0000313" key="4">
    <source>
        <dbReference type="EMBL" id="VDK79267.1"/>
    </source>
</evidence>
<dbReference type="EMBL" id="UYRV01026433">
    <property type="protein sequence ID" value="VDK79267.1"/>
    <property type="molecule type" value="Genomic_DNA"/>
</dbReference>
<sequence>MHAVPMEILFINAQTMKSDCPAMKSYCNNSAYRALMQDQCPLTCGLCTSNTSRFSLVCIMSTKKYQYTSTALDKVCLD</sequence>
<dbReference type="Proteomes" id="UP000271889">
    <property type="component" value="Unassembled WGS sequence"/>
</dbReference>
<proteinExistence type="predicted"/>
<dbReference type="PANTHER" id="PTHR46219:SF5">
    <property type="entry name" value="SHKT DOMAIN-CONTAINING PROTEIN"/>
    <property type="match status" value="1"/>
</dbReference>
<gene>
    <name evidence="4" type="ORF">CGOC_LOCUS7557</name>
</gene>
<protein>
    <recommendedName>
        <fullName evidence="3">ShKT domain-containing protein</fullName>
    </recommendedName>
</protein>
<name>A0A3P6T2M8_CYLGO</name>
<keyword evidence="2" id="KW-1015">Disulfide bond</keyword>
<reference evidence="4 5" key="1">
    <citation type="submission" date="2018-11" db="EMBL/GenBank/DDBJ databases">
        <authorList>
            <consortium name="Pathogen Informatics"/>
        </authorList>
    </citation>
    <scope>NUCLEOTIDE SEQUENCE [LARGE SCALE GENOMIC DNA]</scope>
</reference>
<dbReference type="InterPro" id="IPR003582">
    <property type="entry name" value="ShKT_dom"/>
</dbReference>
<dbReference type="PANTHER" id="PTHR46219">
    <property type="entry name" value="PROTEIN CBG11138"/>
    <property type="match status" value="1"/>
</dbReference>
<evidence type="ECO:0000256" key="1">
    <source>
        <dbReference type="ARBA" id="ARBA00022729"/>
    </source>
</evidence>
<evidence type="ECO:0000259" key="3">
    <source>
        <dbReference type="SMART" id="SM00254"/>
    </source>
</evidence>
<dbReference type="SMART" id="SM00254">
    <property type="entry name" value="ShKT"/>
    <property type="match status" value="1"/>
</dbReference>
<keyword evidence="5" id="KW-1185">Reference proteome</keyword>
<dbReference type="Pfam" id="PF01549">
    <property type="entry name" value="ShK"/>
    <property type="match status" value="1"/>
</dbReference>
<feature type="domain" description="ShKT" evidence="3">
    <location>
        <begin position="11"/>
        <end position="48"/>
    </location>
</feature>
<keyword evidence="1" id="KW-0732">Signal</keyword>
<dbReference type="OrthoDB" id="5863778at2759"/>
<organism evidence="4 5">
    <name type="scientific">Cylicostephanus goldi</name>
    <name type="common">Nematode worm</name>
    <dbReference type="NCBI Taxonomy" id="71465"/>
    <lineage>
        <taxon>Eukaryota</taxon>
        <taxon>Metazoa</taxon>
        <taxon>Ecdysozoa</taxon>
        <taxon>Nematoda</taxon>
        <taxon>Chromadorea</taxon>
        <taxon>Rhabditida</taxon>
        <taxon>Rhabditina</taxon>
        <taxon>Rhabditomorpha</taxon>
        <taxon>Strongyloidea</taxon>
        <taxon>Strongylidae</taxon>
        <taxon>Cylicostephanus</taxon>
    </lineage>
</organism>
<accession>A0A3P6T2M8</accession>
<dbReference type="FunFam" id="1.10.10.1940:FF:000002">
    <property type="entry name" value="PHAryngeal gland Toxin-related"/>
    <property type="match status" value="1"/>
</dbReference>
<dbReference type="Gene3D" id="1.10.10.1870">
    <property type="entry name" value="ShTK domain-like"/>
    <property type="match status" value="1"/>
</dbReference>
<evidence type="ECO:0000256" key="2">
    <source>
        <dbReference type="ARBA" id="ARBA00023157"/>
    </source>
</evidence>